<feature type="compositionally biased region" description="Low complexity" evidence="1">
    <location>
        <begin position="71"/>
        <end position="87"/>
    </location>
</feature>
<gene>
    <name evidence="2" type="ORF">WICANDRAFT_79180</name>
</gene>
<evidence type="ECO:0000313" key="2">
    <source>
        <dbReference type="EMBL" id="ODQ58633.1"/>
    </source>
</evidence>
<feature type="region of interest" description="Disordered" evidence="1">
    <location>
        <begin position="134"/>
        <end position="183"/>
    </location>
</feature>
<accession>A0A1E3NZP9</accession>
<dbReference type="AlphaFoldDB" id="A0A1E3NZP9"/>
<evidence type="ECO:0000313" key="3">
    <source>
        <dbReference type="Proteomes" id="UP000094112"/>
    </source>
</evidence>
<feature type="compositionally biased region" description="Basic and acidic residues" evidence="1">
    <location>
        <begin position="28"/>
        <end position="42"/>
    </location>
</feature>
<sequence length="210" mass="23916">MQADSDQSPVTKNKAIKRKLQSTSTRSSESKEIDEKGADAHRKPAYRHSISYMMNSQDGDGNSPKLERRSSFASPSSSFARRRSFLSPSMISNEKHTVYELHNGMGYNTPSFSISLKESQGFSWNQDLFASQYQQQSSAVYDDDDDDVEDEDQDDVVDEEETDYEYEGYDGSSYRHGNSRSLSMSNENGYKVRVIDIKVDEDENIFQVET</sequence>
<feature type="region of interest" description="Disordered" evidence="1">
    <location>
        <begin position="1"/>
        <end position="87"/>
    </location>
</feature>
<organism evidence="2 3">
    <name type="scientific">Wickerhamomyces anomalus (strain ATCC 58044 / CBS 1984 / NCYC 433 / NRRL Y-366-8)</name>
    <name type="common">Yeast</name>
    <name type="synonym">Hansenula anomala</name>
    <dbReference type="NCBI Taxonomy" id="683960"/>
    <lineage>
        <taxon>Eukaryota</taxon>
        <taxon>Fungi</taxon>
        <taxon>Dikarya</taxon>
        <taxon>Ascomycota</taxon>
        <taxon>Saccharomycotina</taxon>
        <taxon>Saccharomycetes</taxon>
        <taxon>Phaffomycetales</taxon>
        <taxon>Wickerhamomycetaceae</taxon>
        <taxon>Wickerhamomyces</taxon>
    </lineage>
</organism>
<dbReference type="RefSeq" id="XP_019037840.1">
    <property type="nucleotide sequence ID" value="XM_019184848.1"/>
</dbReference>
<reference evidence="2 3" key="1">
    <citation type="journal article" date="2016" name="Proc. Natl. Acad. Sci. U.S.A.">
        <title>Comparative genomics of biotechnologically important yeasts.</title>
        <authorList>
            <person name="Riley R."/>
            <person name="Haridas S."/>
            <person name="Wolfe K.H."/>
            <person name="Lopes M.R."/>
            <person name="Hittinger C.T."/>
            <person name="Goeker M."/>
            <person name="Salamov A.A."/>
            <person name="Wisecaver J.H."/>
            <person name="Long T.M."/>
            <person name="Calvey C.H."/>
            <person name="Aerts A.L."/>
            <person name="Barry K.W."/>
            <person name="Choi C."/>
            <person name="Clum A."/>
            <person name="Coughlan A.Y."/>
            <person name="Deshpande S."/>
            <person name="Douglass A.P."/>
            <person name="Hanson S.J."/>
            <person name="Klenk H.-P."/>
            <person name="LaButti K.M."/>
            <person name="Lapidus A."/>
            <person name="Lindquist E.A."/>
            <person name="Lipzen A.M."/>
            <person name="Meier-Kolthoff J.P."/>
            <person name="Ohm R.A."/>
            <person name="Otillar R.P."/>
            <person name="Pangilinan J.L."/>
            <person name="Peng Y."/>
            <person name="Rokas A."/>
            <person name="Rosa C.A."/>
            <person name="Scheuner C."/>
            <person name="Sibirny A.A."/>
            <person name="Slot J.C."/>
            <person name="Stielow J.B."/>
            <person name="Sun H."/>
            <person name="Kurtzman C.P."/>
            <person name="Blackwell M."/>
            <person name="Grigoriev I.V."/>
            <person name="Jeffries T.W."/>
        </authorList>
    </citation>
    <scope>NUCLEOTIDE SEQUENCE [LARGE SCALE GENOMIC DNA]</scope>
    <source>
        <strain evidence="3">ATCC 58044 / CBS 1984 / NCYC 433 / NRRL Y-366-8</strain>
    </source>
</reference>
<proteinExistence type="predicted"/>
<name>A0A1E3NZP9_WICAA</name>
<feature type="compositionally biased region" description="Polar residues" evidence="1">
    <location>
        <begin position="1"/>
        <end position="11"/>
    </location>
</feature>
<keyword evidence="3" id="KW-1185">Reference proteome</keyword>
<dbReference type="OrthoDB" id="4063176at2759"/>
<protein>
    <submittedName>
        <fullName evidence="2">Uncharacterized protein</fullName>
    </submittedName>
</protein>
<evidence type="ECO:0000256" key="1">
    <source>
        <dbReference type="SAM" id="MobiDB-lite"/>
    </source>
</evidence>
<feature type="compositionally biased region" description="Acidic residues" evidence="1">
    <location>
        <begin position="141"/>
        <end position="168"/>
    </location>
</feature>
<dbReference type="Proteomes" id="UP000094112">
    <property type="component" value="Unassembled WGS sequence"/>
</dbReference>
<dbReference type="EMBL" id="KV454211">
    <property type="protein sequence ID" value="ODQ58633.1"/>
    <property type="molecule type" value="Genomic_DNA"/>
</dbReference>
<dbReference type="GeneID" id="30202094"/>